<dbReference type="EMBL" id="WUPT01000001">
    <property type="protein sequence ID" value="MXQ06292.1"/>
    <property type="molecule type" value="Genomic_DNA"/>
</dbReference>
<organism evidence="3 4">
    <name type="scientific">Kangsaoukella pontilimi</name>
    <dbReference type="NCBI Taxonomy" id="2691042"/>
    <lineage>
        <taxon>Bacteria</taxon>
        <taxon>Pseudomonadati</taxon>
        <taxon>Pseudomonadota</taxon>
        <taxon>Alphaproteobacteria</taxon>
        <taxon>Rhodobacterales</taxon>
        <taxon>Paracoccaceae</taxon>
        <taxon>Kangsaoukella</taxon>
    </lineage>
</organism>
<sequence length="125" mass="13401">MTARSWLLAGVVVLLTGICLRTYVSAAAAYGYGASAFSACLLLSFGLFAMAGATVLIERRNAATEGGHNLTQTKPVSKRASRAFQPLASQDELRRSDEAERRRRSRLSFAGALGADPSRAVRNPR</sequence>
<feature type="compositionally biased region" description="Basic and acidic residues" evidence="1">
    <location>
        <begin position="91"/>
        <end position="101"/>
    </location>
</feature>
<dbReference type="RefSeq" id="WP_160762243.1">
    <property type="nucleotide sequence ID" value="NZ_WUPT01000001.1"/>
</dbReference>
<name>A0A7C9MB67_9RHOB</name>
<keyword evidence="4" id="KW-1185">Reference proteome</keyword>
<reference evidence="3 4" key="2">
    <citation type="submission" date="2020-03" db="EMBL/GenBank/DDBJ databases">
        <title>Kangsaoukella pontilimi gen. nov., sp. nov., a new member of the family Rhodobacteraceae isolated from a tidal mudflat.</title>
        <authorList>
            <person name="Kim I.S."/>
        </authorList>
    </citation>
    <scope>NUCLEOTIDE SEQUENCE [LARGE SCALE GENOMIC DNA]</scope>
    <source>
        <strain evidence="3 4">GH1-50</strain>
    </source>
</reference>
<gene>
    <name evidence="3" type="ORF">GQ651_00390</name>
</gene>
<feature type="transmembrane region" description="Helical" evidence="2">
    <location>
        <begin position="36"/>
        <end position="57"/>
    </location>
</feature>
<keyword evidence="2" id="KW-0812">Transmembrane</keyword>
<feature type="region of interest" description="Disordered" evidence="1">
    <location>
        <begin position="64"/>
        <end position="125"/>
    </location>
</feature>
<keyword evidence="2" id="KW-0472">Membrane</keyword>
<proteinExistence type="predicted"/>
<evidence type="ECO:0000256" key="2">
    <source>
        <dbReference type="SAM" id="Phobius"/>
    </source>
</evidence>
<comment type="caution">
    <text evidence="3">The sequence shown here is derived from an EMBL/GenBank/DDBJ whole genome shotgun (WGS) entry which is preliminary data.</text>
</comment>
<evidence type="ECO:0000313" key="4">
    <source>
        <dbReference type="Proteomes" id="UP000480350"/>
    </source>
</evidence>
<reference evidence="3 4" key="1">
    <citation type="submission" date="2019-12" db="EMBL/GenBank/DDBJ databases">
        <authorList>
            <person name="Lee S.D."/>
        </authorList>
    </citation>
    <scope>NUCLEOTIDE SEQUENCE [LARGE SCALE GENOMIC DNA]</scope>
    <source>
        <strain evidence="3 4">GH1-50</strain>
    </source>
</reference>
<dbReference type="AlphaFoldDB" id="A0A7C9MB67"/>
<evidence type="ECO:0000313" key="3">
    <source>
        <dbReference type="EMBL" id="MXQ06292.1"/>
    </source>
</evidence>
<accession>A0A7C9MB67</accession>
<protein>
    <submittedName>
        <fullName evidence="3">Uncharacterized protein</fullName>
    </submittedName>
</protein>
<evidence type="ECO:0000256" key="1">
    <source>
        <dbReference type="SAM" id="MobiDB-lite"/>
    </source>
</evidence>
<keyword evidence="2" id="KW-1133">Transmembrane helix</keyword>
<dbReference type="Proteomes" id="UP000480350">
    <property type="component" value="Unassembled WGS sequence"/>
</dbReference>